<gene>
    <name evidence="7" type="ORF">ACFQGB_10665</name>
</gene>
<evidence type="ECO:0000313" key="8">
    <source>
        <dbReference type="Proteomes" id="UP001596395"/>
    </source>
</evidence>
<evidence type="ECO:0000313" key="7">
    <source>
        <dbReference type="EMBL" id="MFC6953325.1"/>
    </source>
</evidence>
<evidence type="ECO:0000256" key="3">
    <source>
        <dbReference type="RuleBase" id="RU362132"/>
    </source>
</evidence>
<dbReference type="Gene3D" id="3.40.50.1220">
    <property type="entry name" value="TPP-binding domain"/>
    <property type="match status" value="1"/>
</dbReference>
<protein>
    <submittedName>
        <fullName evidence="7">Thiamine pyrophosphate-binding protein</fullName>
    </submittedName>
</protein>
<dbReference type="InterPro" id="IPR029061">
    <property type="entry name" value="THDP-binding"/>
</dbReference>
<evidence type="ECO:0000259" key="4">
    <source>
        <dbReference type="Pfam" id="PF00205"/>
    </source>
</evidence>
<dbReference type="InterPro" id="IPR011766">
    <property type="entry name" value="TPP_enzyme_TPP-bd"/>
</dbReference>
<feature type="domain" description="Thiamine pyrophosphate enzyme central" evidence="4">
    <location>
        <begin position="200"/>
        <end position="339"/>
    </location>
</feature>
<keyword evidence="8" id="KW-1185">Reference proteome</keyword>
<dbReference type="PANTHER" id="PTHR18968:SF133">
    <property type="entry name" value="BENZOYLFORMATE DECARBOXYLASE"/>
    <property type="match status" value="1"/>
</dbReference>
<dbReference type="InterPro" id="IPR012001">
    <property type="entry name" value="Thiamin_PyroP_enz_TPP-bd_dom"/>
</dbReference>
<dbReference type="Pfam" id="PF02776">
    <property type="entry name" value="TPP_enzyme_N"/>
    <property type="match status" value="1"/>
</dbReference>
<evidence type="ECO:0000259" key="5">
    <source>
        <dbReference type="Pfam" id="PF02775"/>
    </source>
</evidence>
<dbReference type="SUPFAM" id="SSF52518">
    <property type="entry name" value="Thiamin diphosphate-binding fold (THDP-binding)"/>
    <property type="match status" value="2"/>
</dbReference>
<proteinExistence type="inferred from homology"/>
<reference evidence="7 8" key="1">
    <citation type="journal article" date="2019" name="Int. J. Syst. Evol. Microbiol.">
        <title>The Global Catalogue of Microorganisms (GCM) 10K type strain sequencing project: providing services to taxonomists for standard genome sequencing and annotation.</title>
        <authorList>
            <consortium name="The Broad Institute Genomics Platform"/>
            <consortium name="The Broad Institute Genome Sequencing Center for Infectious Disease"/>
            <person name="Wu L."/>
            <person name="Ma J."/>
        </authorList>
    </citation>
    <scope>NUCLEOTIDE SEQUENCE [LARGE SCALE GENOMIC DNA]</scope>
    <source>
        <strain evidence="7 8">GX26</strain>
    </source>
</reference>
<keyword evidence="2 3" id="KW-0786">Thiamine pyrophosphate</keyword>
<comment type="caution">
    <text evidence="7">The sequence shown here is derived from an EMBL/GenBank/DDBJ whole genome shotgun (WGS) entry which is preliminary data.</text>
</comment>
<dbReference type="InterPro" id="IPR029035">
    <property type="entry name" value="DHS-like_NAD/FAD-binding_dom"/>
</dbReference>
<dbReference type="Pfam" id="PF00205">
    <property type="entry name" value="TPP_enzyme_M"/>
    <property type="match status" value="1"/>
</dbReference>
<dbReference type="CDD" id="cd02002">
    <property type="entry name" value="TPP_BFDC"/>
    <property type="match status" value="1"/>
</dbReference>
<organism evidence="7 8">
    <name type="scientific">Halorubellus litoreus</name>
    <dbReference type="NCBI Taxonomy" id="755308"/>
    <lineage>
        <taxon>Archaea</taxon>
        <taxon>Methanobacteriati</taxon>
        <taxon>Methanobacteriota</taxon>
        <taxon>Stenosarchaea group</taxon>
        <taxon>Halobacteria</taxon>
        <taxon>Halobacteriales</taxon>
        <taxon>Halorubellaceae</taxon>
        <taxon>Halorubellus</taxon>
    </lineage>
</organism>
<dbReference type="InterPro" id="IPR012000">
    <property type="entry name" value="Thiamin_PyroP_enz_cen_dom"/>
</dbReference>
<feature type="domain" description="Thiamine pyrophosphate enzyme N-terminal TPP-binding" evidence="6">
    <location>
        <begin position="5"/>
        <end position="117"/>
    </location>
</feature>
<dbReference type="AlphaFoldDB" id="A0ABD5VD83"/>
<dbReference type="GO" id="GO:0044272">
    <property type="term" value="P:sulfur compound biosynthetic process"/>
    <property type="evidence" value="ECO:0007669"/>
    <property type="project" value="UniProtKB-ARBA"/>
</dbReference>
<evidence type="ECO:0000256" key="1">
    <source>
        <dbReference type="ARBA" id="ARBA00007812"/>
    </source>
</evidence>
<dbReference type="Pfam" id="PF02775">
    <property type="entry name" value="TPP_enzyme_C"/>
    <property type="match status" value="1"/>
</dbReference>
<comment type="similarity">
    <text evidence="1 3">Belongs to the TPP enzyme family.</text>
</comment>
<dbReference type="CDD" id="cd07035">
    <property type="entry name" value="TPP_PYR_POX_like"/>
    <property type="match status" value="1"/>
</dbReference>
<dbReference type="InterPro" id="IPR045229">
    <property type="entry name" value="TPP_enz"/>
</dbReference>
<feature type="domain" description="Thiamine pyrophosphate enzyme TPP-binding" evidence="5">
    <location>
        <begin position="426"/>
        <end position="562"/>
    </location>
</feature>
<dbReference type="SUPFAM" id="SSF52467">
    <property type="entry name" value="DHS-like NAD/FAD-binding domain"/>
    <property type="match status" value="1"/>
</dbReference>
<dbReference type="RefSeq" id="WP_336350286.1">
    <property type="nucleotide sequence ID" value="NZ_JAZAQL010000002.1"/>
</dbReference>
<dbReference type="Proteomes" id="UP001596395">
    <property type="component" value="Unassembled WGS sequence"/>
</dbReference>
<evidence type="ECO:0000256" key="2">
    <source>
        <dbReference type="ARBA" id="ARBA00023052"/>
    </source>
</evidence>
<dbReference type="GO" id="GO:0006082">
    <property type="term" value="P:organic acid metabolic process"/>
    <property type="evidence" value="ECO:0007669"/>
    <property type="project" value="UniProtKB-ARBA"/>
</dbReference>
<evidence type="ECO:0000259" key="6">
    <source>
        <dbReference type="Pfam" id="PF02776"/>
    </source>
</evidence>
<dbReference type="EMBL" id="JBHSXN010000002">
    <property type="protein sequence ID" value="MFC6953325.1"/>
    <property type="molecule type" value="Genomic_DNA"/>
</dbReference>
<accession>A0ABD5VD83</accession>
<name>A0ABD5VD83_9EURY</name>
<sequence>MTEYTGADLFVDALETYGIEHVFGNPGTTELPVTRALADSDVEYALGLHEDVAVGAAAGYASTRLAYADELDGLPAGVVNLHVAPGTAHGLGNLYDASVTGAPLVVTAGAHGRGFRHEEPILDGDMVAMTDQFTKWSAEVLDVEALPTMLRRAFRVACTPPTGPVFLALPLDVMREATDAEPEPVGGRIQNAGRGDPAALEEAADRLAAANDPVLVVGDHVPRHAASSPVDPVAAAVDLAEAAGMRVHGEILSSEASFPTDHDQWVSHIPPSEEFAQALLNTDTLAFAGVSTNTTLWDHDDPLVPGDPTCIHLATDPWEAGKNHPGTGVTGDLGLLMTDLAERVRERLDDAEREKRLDGVAAMKTFAERKVADLAESDVEDPRPSKPDLVDALNAVVPEAYVVDEGVTAKYALLSRWDFEPGDLASNKGGGLGYGLPASVGAALAESMRPEGDQRDVVGFVGDGSYLYYPQSVQLAASLGVDLTVVVVDNRNYRILKDNQRAMFGDDETDDDFVGMDFDPPVDIAASATANGVDGRRVDPDDDLERALADAVDTAGPVVVDVPVHD</sequence>
<dbReference type="PANTHER" id="PTHR18968">
    <property type="entry name" value="THIAMINE PYROPHOSPHATE ENZYMES"/>
    <property type="match status" value="1"/>
</dbReference>
<dbReference type="Gene3D" id="3.40.50.970">
    <property type="match status" value="2"/>
</dbReference>